<evidence type="ECO:0000259" key="12">
    <source>
        <dbReference type="PROSITE" id="PS51163"/>
    </source>
</evidence>
<dbReference type="GO" id="GO:0061710">
    <property type="term" value="F:L-threonylcarbamoyladenylate synthase"/>
    <property type="evidence" value="ECO:0007669"/>
    <property type="project" value="UniProtKB-EC"/>
</dbReference>
<dbReference type="GO" id="GO:0005737">
    <property type="term" value="C:cytoplasm"/>
    <property type="evidence" value="ECO:0007669"/>
    <property type="project" value="UniProtKB-SubCell"/>
</dbReference>
<protein>
    <recommendedName>
        <fullName evidence="10">L-threonylcarbamoyladenylate synthase</fullName>
        <ecNumber evidence="3">2.7.7.87</ecNumber>
    </recommendedName>
    <alternativeName>
        <fullName evidence="10">L-threonylcarbamoyladenylate synthase</fullName>
    </alternativeName>
</protein>
<reference evidence="13 14" key="1">
    <citation type="journal article" date="2015" name="Nature">
        <title>rRNA introns, odd ribosomes, and small enigmatic genomes across a large radiation of phyla.</title>
        <authorList>
            <person name="Brown C.T."/>
            <person name="Hug L.A."/>
            <person name="Thomas B.C."/>
            <person name="Sharon I."/>
            <person name="Castelle C.J."/>
            <person name="Singh A."/>
            <person name="Wilkins M.J."/>
            <person name="Williams K.H."/>
            <person name="Banfield J.F."/>
        </authorList>
    </citation>
    <scope>NUCLEOTIDE SEQUENCE [LARGE SCALE GENOMIC DNA]</scope>
</reference>
<evidence type="ECO:0000256" key="9">
    <source>
        <dbReference type="ARBA" id="ARBA00022840"/>
    </source>
</evidence>
<accession>A0A0G0LCF2</accession>
<evidence type="ECO:0000256" key="3">
    <source>
        <dbReference type="ARBA" id="ARBA00012584"/>
    </source>
</evidence>
<comment type="catalytic activity">
    <reaction evidence="11">
        <text>L-threonine + hydrogencarbonate + ATP = L-threonylcarbamoyladenylate + diphosphate + H2O</text>
        <dbReference type="Rhea" id="RHEA:36407"/>
        <dbReference type="ChEBI" id="CHEBI:15377"/>
        <dbReference type="ChEBI" id="CHEBI:17544"/>
        <dbReference type="ChEBI" id="CHEBI:30616"/>
        <dbReference type="ChEBI" id="CHEBI:33019"/>
        <dbReference type="ChEBI" id="CHEBI:57926"/>
        <dbReference type="ChEBI" id="CHEBI:73682"/>
        <dbReference type="EC" id="2.7.7.87"/>
    </reaction>
</comment>
<evidence type="ECO:0000256" key="7">
    <source>
        <dbReference type="ARBA" id="ARBA00022695"/>
    </source>
</evidence>
<dbReference type="STRING" id="1618570.UT08_C0005G0031"/>
<evidence type="ECO:0000256" key="5">
    <source>
        <dbReference type="ARBA" id="ARBA00022679"/>
    </source>
</evidence>
<evidence type="ECO:0000256" key="11">
    <source>
        <dbReference type="ARBA" id="ARBA00048366"/>
    </source>
</evidence>
<comment type="subcellular location">
    <subcellularLocation>
        <location evidence="1">Cytoplasm</location>
    </subcellularLocation>
</comment>
<name>A0A0G0LCF2_9BACT</name>
<dbReference type="InterPro" id="IPR003442">
    <property type="entry name" value="T6A_TsaE"/>
</dbReference>
<evidence type="ECO:0000256" key="8">
    <source>
        <dbReference type="ARBA" id="ARBA00022741"/>
    </source>
</evidence>
<dbReference type="Gene3D" id="3.90.870.10">
    <property type="entry name" value="DHBP synthase"/>
    <property type="match status" value="1"/>
</dbReference>
<sequence>MKIKKIYEASVEEIVEVLKKNGLVIMPTETLYGAMVDATNPKAVKKLITYKNRPFGKPLSVAVNDESMAAKYVSLNETARELYQKYLPGPLTIISKGKHLLVKGVESELGTLGIRIPDFKLVLDVIEKLGHPITVTSANASYKKRPYTINDILDNLSQKQKALISLIIDAGELPRNEPSTVIDTTLDDPIVLRQGEIKIKESIEVLSRSVEDTKNIAKELWQKYEKFKGVRAIIFALEGPMGSGKTQFTKGLALALGIEDEIISPTFILEAEYEAKDINEILIHIDTWRMQSPEELLQLGFNNQIKQKHVFSIEWAEKVGNIIRDYDEEVIIIWVKISYSKKENERLISWGVL</sequence>
<keyword evidence="4" id="KW-0963">Cytoplasm</keyword>
<dbReference type="GO" id="GO:0002949">
    <property type="term" value="P:tRNA threonylcarbamoyladenosine modification"/>
    <property type="evidence" value="ECO:0007669"/>
    <property type="project" value="InterPro"/>
</dbReference>
<feature type="domain" description="YrdC-like" evidence="12">
    <location>
        <begin position="8"/>
        <end position="197"/>
    </location>
</feature>
<keyword evidence="7" id="KW-0548">Nucleotidyltransferase</keyword>
<organism evidence="13 14">
    <name type="scientific">Candidatus Woesebacteria bacterium GW2011_GWB1_38_8</name>
    <dbReference type="NCBI Taxonomy" id="1618570"/>
    <lineage>
        <taxon>Bacteria</taxon>
        <taxon>Candidatus Woeseibacteriota</taxon>
    </lineage>
</organism>
<dbReference type="Pfam" id="PF01300">
    <property type="entry name" value="Sua5_yciO_yrdC"/>
    <property type="match status" value="1"/>
</dbReference>
<dbReference type="PANTHER" id="PTHR17490">
    <property type="entry name" value="SUA5"/>
    <property type="match status" value="1"/>
</dbReference>
<dbReference type="NCBIfam" id="TIGR00150">
    <property type="entry name" value="T6A_YjeE"/>
    <property type="match status" value="1"/>
</dbReference>
<proteinExistence type="inferred from homology"/>
<dbReference type="EC" id="2.7.7.87" evidence="3"/>
<dbReference type="GO" id="GO:0003725">
    <property type="term" value="F:double-stranded RNA binding"/>
    <property type="evidence" value="ECO:0007669"/>
    <property type="project" value="InterPro"/>
</dbReference>
<dbReference type="GO" id="GO:0005524">
    <property type="term" value="F:ATP binding"/>
    <property type="evidence" value="ECO:0007669"/>
    <property type="project" value="UniProtKB-KW"/>
</dbReference>
<keyword evidence="6" id="KW-0819">tRNA processing</keyword>
<dbReference type="SUPFAM" id="SSF55821">
    <property type="entry name" value="YrdC/RibB"/>
    <property type="match status" value="1"/>
</dbReference>
<evidence type="ECO:0000313" key="13">
    <source>
        <dbReference type="EMBL" id="KKQ85580.1"/>
    </source>
</evidence>
<gene>
    <name evidence="13" type="ORF">UT08_C0005G0031</name>
</gene>
<dbReference type="InterPro" id="IPR027417">
    <property type="entry name" value="P-loop_NTPase"/>
</dbReference>
<keyword evidence="5" id="KW-0808">Transferase</keyword>
<dbReference type="AlphaFoldDB" id="A0A0G0LCF2"/>
<dbReference type="SUPFAM" id="SSF52540">
    <property type="entry name" value="P-loop containing nucleoside triphosphate hydrolases"/>
    <property type="match status" value="1"/>
</dbReference>
<evidence type="ECO:0000256" key="4">
    <source>
        <dbReference type="ARBA" id="ARBA00022490"/>
    </source>
</evidence>
<keyword evidence="9" id="KW-0067">ATP-binding</keyword>
<dbReference type="GO" id="GO:0000049">
    <property type="term" value="F:tRNA binding"/>
    <property type="evidence" value="ECO:0007669"/>
    <property type="project" value="TreeGrafter"/>
</dbReference>
<evidence type="ECO:0000256" key="10">
    <source>
        <dbReference type="ARBA" id="ARBA00029774"/>
    </source>
</evidence>
<dbReference type="InterPro" id="IPR017945">
    <property type="entry name" value="DHBP_synth_RibB-like_a/b_dom"/>
</dbReference>
<evidence type="ECO:0000313" key="14">
    <source>
        <dbReference type="Proteomes" id="UP000034081"/>
    </source>
</evidence>
<dbReference type="InterPro" id="IPR050156">
    <property type="entry name" value="TC-AMP_synthase_SUA5"/>
</dbReference>
<dbReference type="GO" id="GO:0006450">
    <property type="term" value="P:regulation of translational fidelity"/>
    <property type="evidence" value="ECO:0007669"/>
    <property type="project" value="TreeGrafter"/>
</dbReference>
<evidence type="ECO:0000256" key="6">
    <source>
        <dbReference type="ARBA" id="ARBA00022694"/>
    </source>
</evidence>
<dbReference type="Proteomes" id="UP000034081">
    <property type="component" value="Unassembled WGS sequence"/>
</dbReference>
<dbReference type="EMBL" id="LBVL01000005">
    <property type="protein sequence ID" value="KKQ85580.1"/>
    <property type="molecule type" value="Genomic_DNA"/>
</dbReference>
<dbReference type="Gene3D" id="3.40.50.300">
    <property type="entry name" value="P-loop containing nucleotide triphosphate hydrolases"/>
    <property type="match status" value="1"/>
</dbReference>
<keyword evidence="8" id="KW-0547">Nucleotide-binding</keyword>
<comment type="similarity">
    <text evidence="2">Belongs to the SUA5 family.</text>
</comment>
<dbReference type="Pfam" id="PF02367">
    <property type="entry name" value="TsaE"/>
    <property type="match status" value="1"/>
</dbReference>
<comment type="caution">
    <text evidence="13">The sequence shown here is derived from an EMBL/GenBank/DDBJ whole genome shotgun (WGS) entry which is preliminary data.</text>
</comment>
<evidence type="ECO:0000256" key="1">
    <source>
        <dbReference type="ARBA" id="ARBA00004496"/>
    </source>
</evidence>
<evidence type="ECO:0000256" key="2">
    <source>
        <dbReference type="ARBA" id="ARBA00007663"/>
    </source>
</evidence>
<dbReference type="InterPro" id="IPR006070">
    <property type="entry name" value="Sua5-like_dom"/>
</dbReference>
<dbReference type="PANTHER" id="PTHR17490:SF16">
    <property type="entry name" value="THREONYLCARBAMOYL-AMP SYNTHASE"/>
    <property type="match status" value="1"/>
</dbReference>
<dbReference type="NCBIfam" id="TIGR00057">
    <property type="entry name" value="L-threonylcarbamoyladenylate synthase"/>
    <property type="match status" value="1"/>
</dbReference>
<dbReference type="PROSITE" id="PS51163">
    <property type="entry name" value="YRDC"/>
    <property type="match status" value="1"/>
</dbReference>